<evidence type="ECO:0000259" key="3">
    <source>
        <dbReference type="Pfam" id="PF09186"/>
    </source>
</evidence>
<dbReference type="PANTHER" id="PTHR16301:SF20">
    <property type="entry name" value="IMPACT FAMILY MEMBER YIGZ"/>
    <property type="match status" value="1"/>
</dbReference>
<dbReference type="InterPro" id="IPR020569">
    <property type="entry name" value="UPF0029_Impact_CS"/>
</dbReference>
<reference evidence="4" key="1">
    <citation type="submission" date="2020-10" db="EMBL/GenBank/DDBJ databases">
        <authorList>
            <person name="Gilroy R."/>
        </authorList>
    </citation>
    <scope>NUCLEOTIDE SEQUENCE</scope>
    <source>
        <strain evidence="4">ChiSjej4B22-9803</strain>
    </source>
</reference>
<dbReference type="Gene3D" id="3.30.70.240">
    <property type="match status" value="1"/>
</dbReference>
<dbReference type="NCBIfam" id="TIGR00257">
    <property type="entry name" value="IMPACT_YIGZ"/>
    <property type="match status" value="1"/>
</dbReference>
<accession>A0A9D1LWF9</accession>
<dbReference type="InterPro" id="IPR015269">
    <property type="entry name" value="UPF0029_Impact_C"/>
</dbReference>
<dbReference type="InterPro" id="IPR001498">
    <property type="entry name" value="Impact_N"/>
</dbReference>
<comment type="caution">
    <text evidence="4">The sequence shown here is derived from an EMBL/GenBank/DDBJ whole genome shotgun (WGS) entry which is preliminary data.</text>
</comment>
<dbReference type="InterPro" id="IPR036956">
    <property type="entry name" value="Impact_N_sf"/>
</dbReference>
<evidence type="ECO:0000259" key="2">
    <source>
        <dbReference type="Pfam" id="PF01205"/>
    </source>
</evidence>
<evidence type="ECO:0000313" key="4">
    <source>
        <dbReference type="EMBL" id="HIU49245.1"/>
    </source>
</evidence>
<sequence length="212" mass="23333">MRDISNKVQYKTVSHTAKTELVEKKSKFIAAVSPAQSERQALEFLAGVKAEYPDATHHVYAYIIDENNIFRYSDDGEPGGTAGMPVLDTIRKEGLVDVCVVVTRYFGGTLLGTGGLVHAYGASARQGLLAAEIVTRTLCNIVCVKADYDLVGRIQHHIAVKGYILEGTEYGNDVTFLVCCKIEDTDRFMKEMVDLTSGRAVCTVLEQKYIDI</sequence>
<dbReference type="EMBL" id="DVND01000191">
    <property type="protein sequence ID" value="HIU49245.1"/>
    <property type="molecule type" value="Genomic_DNA"/>
</dbReference>
<dbReference type="Pfam" id="PF01205">
    <property type="entry name" value="Impact_N"/>
    <property type="match status" value="1"/>
</dbReference>
<dbReference type="SUPFAM" id="SSF54211">
    <property type="entry name" value="Ribosomal protein S5 domain 2-like"/>
    <property type="match status" value="1"/>
</dbReference>
<evidence type="ECO:0000313" key="5">
    <source>
        <dbReference type="Proteomes" id="UP000824111"/>
    </source>
</evidence>
<dbReference type="SUPFAM" id="SSF54980">
    <property type="entry name" value="EF-G C-terminal domain-like"/>
    <property type="match status" value="1"/>
</dbReference>
<feature type="domain" description="UPF0029" evidence="3">
    <location>
        <begin position="144"/>
        <end position="199"/>
    </location>
</feature>
<comment type="similarity">
    <text evidence="1">Belongs to the IMPACT family.</text>
</comment>
<proteinExistence type="inferred from homology"/>
<dbReference type="Gene3D" id="3.30.230.30">
    <property type="entry name" value="Impact, N-terminal domain"/>
    <property type="match status" value="1"/>
</dbReference>
<organism evidence="4 5">
    <name type="scientific">Candidatus Avimonoglobus intestinipullorum</name>
    <dbReference type="NCBI Taxonomy" id="2840699"/>
    <lineage>
        <taxon>Bacteria</taxon>
        <taxon>Bacillati</taxon>
        <taxon>Bacillota</taxon>
        <taxon>Clostridia</taxon>
        <taxon>Eubacteriales</taxon>
        <taxon>Candidatus Avimonoglobus</taxon>
    </lineage>
</organism>
<protein>
    <submittedName>
        <fullName evidence="4">YigZ family protein</fullName>
    </submittedName>
</protein>
<dbReference type="InterPro" id="IPR020568">
    <property type="entry name" value="Ribosomal_Su5_D2-typ_SF"/>
</dbReference>
<dbReference type="PROSITE" id="PS00910">
    <property type="entry name" value="UPF0029"/>
    <property type="match status" value="1"/>
</dbReference>
<dbReference type="Proteomes" id="UP000824111">
    <property type="component" value="Unassembled WGS sequence"/>
</dbReference>
<gene>
    <name evidence="4" type="ORF">IAB04_07745</name>
</gene>
<dbReference type="GO" id="GO:0006446">
    <property type="term" value="P:regulation of translational initiation"/>
    <property type="evidence" value="ECO:0007669"/>
    <property type="project" value="TreeGrafter"/>
</dbReference>
<dbReference type="Pfam" id="PF09186">
    <property type="entry name" value="DUF1949"/>
    <property type="match status" value="1"/>
</dbReference>
<evidence type="ECO:0000256" key="1">
    <source>
        <dbReference type="ARBA" id="ARBA00007665"/>
    </source>
</evidence>
<feature type="domain" description="Impact N-terminal" evidence="2">
    <location>
        <begin position="24"/>
        <end position="127"/>
    </location>
</feature>
<name>A0A9D1LWF9_9FIRM</name>
<dbReference type="InterPro" id="IPR035647">
    <property type="entry name" value="EFG_III/V"/>
</dbReference>
<dbReference type="AlphaFoldDB" id="A0A9D1LWF9"/>
<reference evidence="4" key="2">
    <citation type="journal article" date="2021" name="PeerJ">
        <title>Extensive microbial diversity within the chicken gut microbiome revealed by metagenomics and culture.</title>
        <authorList>
            <person name="Gilroy R."/>
            <person name="Ravi A."/>
            <person name="Getino M."/>
            <person name="Pursley I."/>
            <person name="Horton D.L."/>
            <person name="Alikhan N.F."/>
            <person name="Baker D."/>
            <person name="Gharbi K."/>
            <person name="Hall N."/>
            <person name="Watson M."/>
            <person name="Adriaenssens E.M."/>
            <person name="Foster-Nyarko E."/>
            <person name="Jarju S."/>
            <person name="Secka A."/>
            <person name="Antonio M."/>
            <person name="Oren A."/>
            <person name="Chaudhuri R.R."/>
            <person name="La Ragione R."/>
            <person name="Hildebrand F."/>
            <person name="Pallen M.J."/>
        </authorList>
    </citation>
    <scope>NUCLEOTIDE SEQUENCE</scope>
    <source>
        <strain evidence="4">ChiSjej4B22-9803</strain>
    </source>
</reference>
<dbReference type="InterPro" id="IPR015796">
    <property type="entry name" value="Impact_YigZ-like"/>
</dbReference>
<dbReference type="InterPro" id="IPR023582">
    <property type="entry name" value="Impact"/>
</dbReference>
<dbReference type="GO" id="GO:0005737">
    <property type="term" value="C:cytoplasm"/>
    <property type="evidence" value="ECO:0007669"/>
    <property type="project" value="TreeGrafter"/>
</dbReference>
<dbReference type="PANTHER" id="PTHR16301">
    <property type="entry name" value="IMPACT-RELATED"/>
    <property type="match status" value="1"/>
</dbReference>